<dbReference type="Proteomes" id="UP000009169">
    <property type="component" value="Unassembled WGS sequence"/>
</dbReference>
<dbReference type="VEuPathDB" id="FungiDB:TEQG_05670"/>
<protein>
    <submittedName>
        <fullName evidence="1">Uncharacterized protein</fullName>
    </submittedName>
</protein>
<gene>
    <name evidence="1" type="ORF">TEQG_05670</name>
</gene>
<proteinExistence type="predicted"/>
<name>F2PXQ8_TRIEC</name>
<dbReference type="HOGENOM" id="CLU_1741872_0_0_1"/>
<organism evidence="1 2">
    <name type="scientific">Trichophyton equinum (strain ATCC MYA-4606 / CBS 127.97)</name>
    <name type="common">Horse ringworm fungus</name>
    <dbReference type="NCBI Taxonomy" id="559882"/>
    <lineage>
        <taxon>Eukaryota</taxon>
        <taxon>Fungi</taxon>
        <taxon>Dikarya</taxon>
        <taxon>Ascomycota</taxon>
        <taxon>Pezizomycotina</taxon>
        <taxon>Eurotiomycetes</taxon>
        <taxon>Eurotiomycetidae</taxon>
        <taxon>Onygenales</taxon>
        <taxon>Arthrodermataceae</taxon>
        <taxon>Trichophyton</taxon>
    </lineage>
</organism>
<reference evidence="2" key="1">
    <citation type="journal article" date="2012" name="MBio">
        <title>Comparative genome analysis of Trichophyton rubrum and related dermatophytes reveals candidate genes involved in infection.</title>
        <authorList>
            <person name="Martinez D.A."/>
            <person name="Oliver B.G."/>
            <person name="Graeser Y."/>
            <person name="Goldberg J.M."/>
            <person name="Li W."/>
            <person name="Martinez-Rossi N.M."/>
            <person name="Monod M."/>
            <person name="Shelest E."/>
            <person name="Barton R.C."/>
            <person name="Birch E."/>
            <person name="Brakhage A.A."/>
            <person name="Chen Z."/>
            <person name="Gurr S.J."/>
            <person name="Heiman D."/>
            <person name="Heitman J."/>
            <person name="Kosti I."/>
            <person name="Rossi A."/>
            <person name="Saif S."/>
            <person name="Samalova M."/>
            <person name="Saunders C.W."/>
            <person name="Shea T."/>
            <person name="Summerbell R.C."/>
            <person name="Xu J."/>
            <person name="Young S."/>
            <person name="Zeng Q."/>
            <person name="Birren B.W."/>
            <person name="Cuomo C.A."/>
            <person name="White T.C."/>
        </authorList>
    </citation>
    <scope>NUCLEOTIDE SEQUENCE [LARGE SCALE GENOMIC DNA]</scope>
    <source>
        <strain evidence="2">ATCC MYA-4606 / CBS 127.97</strain>
    </source>
</reference>
<accession>F2PXQ8</accession>
<keyword evidence="2" id="KW-1185">Reference proteome</keyword>
<sequence length="150" mass="16798">MDQIDCTTHSNSTDEVHTFDMGNARTFLDLSQEEIDLLLNEWNRQDMDDIELPPLEVSDSAQLPVSSDLLNLIAQDEFPTEANPHGVPDLISDKGAEKPLEELSLIVNELQESVQQLREDKLNGLTSYIEKLQPFLSYVGDAVTKWVGLG</sequence>
<evidence type="ECO:0000313" key="2">
    <source>
        <dbReference type="Proteomes" id="UP000009169"/>
    </source>
</evidence>
<dbReference type="EMBL" id="DS995750">
    <property type="protein sequence ID" value="EGE06676.1"/>
    <property type="molecule type" value="Genomic_DNA"/>
</dbReference>
<evidence type="ECO:0000313" key="1">
    <source>
        <dbReference type="EMBL" id="EGE06676.1"/>
    </source>
</evidence>
<dbReference type="AlphaFoldDB" id="F2PXQ8"/>